<keyword evidence="2" id="KW-1185">Reference proteome</keyword>
<organism evidence="1 2">
    <name type="scientific">Pristionchus fissidentatus</name>
    <dbReference type="NCBI Taxonomy" id="1538716"/>
    <lineage>
        <taxon>Eukaryota</taxon>
        <taxon>Metazoa</taxon>
        <taxon>Ecdysozoa</taxon>
        <taxon>Nematoda</taxon>
        <taxon>Chromadorea</taxon>
        <taxon>Rhabditida</taxon>
        <taxon>Rhabditina</taxon>
        <taxon>Diplogasteromorpha</taxon>
        <taxon>Diplogasteroidea</taxon>
        <taxon>Neodiplogasteridae</taxon>
        <taxon>Pristionchus</taxon>
    </lineage>
</organism>
<accession>A0AAV5V2V0</accession>
<feature type="non-terminal residue" evidence="1">
    <location>
        <position position="1"/>
    </location>
</feature>
<proteinExistence type="predicted"/>
<evidence type="ECO:0000313" key="2">
    <source>
        <dbReference type="Proteomes" id="UP001432322"/>
    </source>
</evidence>
<reference evidence="1" key="1">
    <citation type="submission" date="2023-10" db="EMBL/GenBank/DDBJ databases">
        <title>Genome assembly of Pristionchus species.</title>
        <authorList>
            <person name="Yoshida K."/>
            <person name="Sommer R.J."/>
        </authorList>
    </citation>
    <scope>NUCLEOTIDE SEQUENCE</scope>
    <source>
        <strain evidence="1">RS5133</strain>
    </source>
</reference>
<dbReference type="EMBL" id="BTSY01000002">
    <property type="protein sequence ID" value="GMT13910.1"/>
    <property type="molecule type" value="Genomic_DNA"/>
</dbReference>
<gene>
    <name evidence="1" type="ORF">PFISCL1PPCAC_5207</name>
</gene>
<dbReference type="AlphaFoldDB" id="A0AAV5V2V0"/>
<feature type="non-terminal residue" evidence="1">
    <location>
        <position position="97"/>
    </location>
</feature>
<evidence type="ECO:0000313" key="1">
    <source>
        <dbReference type="EMBL" id="GMT13910.1"/>
    </source>
</evidence>
<dbReference type="Proteomes" id="UP001432322">
    <property type="component" value="Unassembled WGS sequence"/>
</dbReference>
<protein>
    <submittedName>
        <fullName evidence="1">Uncharacterized protein</fullName>
    </submittedName>
</protein>
<name>A0AAV5V2V0_9BILA</name>
<comment type="caution">
    <text evidence="1">The sequence shown here is derived from an EMBL/GenBank/DDBJ whole genome shotgun (WGS) entry which is preliminary data.</text>
</comment>
<sequence>LGYSLGDITFDTASPPHVLEARLVILHYMVDMSLPGGKALAEDFERKLRILFDKLTEISPLLRFQLLSRQREIEEQRAITLTSLPFLGLTIGVLTIF</sequence>